<dbReference type="SUPFAM" id="SSF47031">
    <property type="entry name" value="Second domain of FERM"/>
    <property type="match status" value="2"/>
</dbReference>
<dbReference type="Proteomes" id="UP000605970">
    <property type="component" value="Unassembled WGS sequence"/>
</dbReference>
<feature type="domain" description="FERM" evidence="10">
    <location>
        <begin position="1109"/>
        <end position="1421"/>
    </location>
</feature>
<dbReference type="Gene3D" id="1.20.80.10">
    <property type="match status" value="2"/>
</dbReference>
<evidence type="ECO:0000256" key="4">
    <source>
        <dbReference type="ARBA" id="ARBA00022737"/>
    </source>
</evidence>
<feature type="domain" description="Myosin motor" evidence="12">
    <location>
        <begin position="1"/>
        <end position="137"/>
    </location>
</feature>
<dbReference type="InterPro" id="IPR019748">
    <property type="entry name" value="FERM_central"/>
</dbReference>
<evidence type="ECO:0000256" key="1">
    <source>
        <dbReference type="ARBA" id="ARBA00004496"/>
    </source>
</evidence>
<evidence type="ECO:0000313" key="13">
    <source>
        <dbReference type="EMBL" id="KAF7637838.1"/>
    </source>
</evidence>
<dbReference type="Pfam" id="PF21998">
    <property type="entry name" value="FERM_C1_MyoVII"/>
    <property type="match status" value="1"/>
</dbReference>
<dbReference type="EMBL" id="JABEBT010000017">
    <property type="protein sequence ID" value="KAF7637838.1"/>
    <property type="molecule type" value="Genomic_DNA"/>
</dbReference>
<proteinExistence type="inferred from homology"/>
<dbReference type="InterPro" id="IPR041793">
    <property type="entry name" value="MyoVII_FERM_C1"/>
</dbReference>
<evidence type="ECO:0000256" key="8">
    <source>
        <dbReference type="ARBA" id="ARBA00023203"/>
    </source>
</evidence>
<feature type="domain" description="MyTH4" evidence="11">
    <location>
        <begin position="948"/>
        <end position="1103"/>
    </location>
</feature>
<dbReference type="Pfam" id="PF00784">
    <property type="entry name" value="MyTH4"/>
    <property type="match status" value="2"/>
</dbReference>
<dbReference type="Pfam" id="PF21989">
    <property type="entry name" value="RA_2"/>
    <property type="match status" value="2"/>
</dbReference>
<evidence type="ECO:0000256" key="6">
    <source>
        <dbReference type="ARBA" id="ARBA00022840"/>
    </source>
</evidence>
<keyword evidence="6" id="KW-0067">ATP-binding</keyword>
<dbReference type="InterPro" id="IPR001609">
    <property type="entry name" value="Myosin_head_motor_dom-like"/>
</dbReference>
<dbReference type="Gene3D" id="3.10.20.90">
    <property type="entry name" value="Phosphatidylinositol 3-kinase Catalytic Subunit, Chain A, domain 1"/>
    <property type="match status" value="2"/>
</dbReference>
<dbReference type="SMART" id="SM00295">
    <property type="entry name" value="B41"/>
    <property type="match status" value="2"/>
</dbReference>
<comment type="caution">
    <text evidence="9">Lacks conserved residue(s) required for the propagation of feature annotation.</text>
</comment>
<dbReference type="OrthoDB" id="6108017at2759"/>
<evidence type="ECO:0000259" key="11">
    <source>
        <dbReference type="PROSITE" id="PS51016"/>
    </source>
</evidence>
<evidence type="ECO:0000256" key="7">
    <source>
        <dbReference type="ARBA" id="ARBA00023175"/>
    </source>
</evidence>
<dbReference type="InterPro" id="IPR019749">
    <property type="entry name" value="Band_41_domain"/>
</dbReference>
<dbReference type="PANTHER" id="PTHR22692:SF33">
    <property type="entry name" value="MYOSIN"/>
    <property type="match status" value="1"/>
</dbReference>
<dbReference type="PROSITE" id="PS51016">
    <property type="entry name" value="MYTH4"/>
    <property type="match status" value="2"/>
</dbReference>
<keyword evidence="9" id="KW-0518">Myosin</keyword>
<dbReference type="GO" id="GO:0003774">
    <property type="term" value="F:cytoskeletal motor activity"/>
    <property type="evidence" value="ECO:0007669"/>
    <property type="project" value="InterPro"/>
</dbReference>
<dbReference type="Pfam" id="PF00063">
    <property type="entry name" value="Myosin_head"/>
    <property type="match status" value="1"/>
</dbReference>
<dbReference type="GO" id="GO:0003779">
    <property type="term" value="F:actin binding"/>
    <property type="evidence" value="ECO:0007669"/>
    <property type="project" value="UniProtKB-KW"/>
</dbReference>
<comment type="similarity">
    <text evidence="2 9">Belongs to the TRAFAC class myosin-kinesin ATPase superfamily. Myosin family.</text>
</comment>
<protein>
    <submittedName>
        <fullName evidence="13">Unconventional myosin heavy chain 6</fullName>
    </submittedName>
</protein>
<evidence type="ECO:0000313" key="14">
    <source>
        <dbReference type="Proteomes" id="UP000605970"/>
    </source>
</evidence>
<dbReference type="PROSITE" id="PS50057">
    <property type="entry name" value="FERM_3"/>
    <property type="match status" value="2"/>
</dbReference>
<name>A0A8S9ZXI4_9BILA</name>
<evidence type="ECO:0000256" key="3">
    <source>
        <dbReference type="ARBA" id="ARBA00022490"/>
    </source>
</evidence>
<dbReference type="InterPro" id="IPR029071">
    <property type="entry name" value="Ubiquitin-like_domsf"/>
</dbReference>
<dbReference type="Gene3D" id="1.20.5.4820">
    <property type="match status" value="1"/>
</dbReference>
<evidence type="ECO:0000259" key="10">
    <source>
        <dbReference type="PROSITE" id="PS50057"/>
    </source>
</evidence>
<reference evidence="13" key="1">
    <citation type="journal article" date="2020" name="Ecol. Evol.">
        <title>Genome structure and content of the rice root-knot nematode (Meloidogyne graminicola).</title>
        <authorList>
            <person name="Phan N.T."/>
            <person name="Danchin E.G.J."/>
            <person name="Klopp C."/>
            <person name="Perfus-Barbeoch L."/>
            <person name="Kozlowski D.K."/>
            <person name="Koutsovoulos G.D."/>
            <person name="Lopez-Roques C."/>
            <person name="Bouchez O."/>
            <person name="Zahm M."/>
            <person name="Besnard G."/>
            <person name="Bellafiore S."/>
        </authorList>
    </citation>
    <scope>NUCLEOTIDE SEQUENCE</scope>
    <source>
        <strain evidence="13">VN-18</strain>
    </source>
</reference>
<dbReference type="PANTHER" id="PTHR22692">
    <property type="entry name" value="MYOSIN VII, XV"/>
    <property type="match status" value="1"/>
</dbReference>
<dbReference type="Gene3D" id="1.25.40.530">
    <property type="entry name" value="MyTH4 domain"/>
    <property type="match status" value="2"/>
</dbReference>
<dbReference type="InterPro" id="IPR000857">
    <property type="entry name" value="MyTH4_dom"/>
</dbReference>
<keyword evidence="5" id="KW-0547">Nucleotide-binding</keyword>
<dbReference type="InterPro" id="IPR011993">
    <property type="entry name" value="PH-like_dom_sf"/>
</dbReference>
<organism evidence="13 14">
    <name type="scientific">Meloidogyne graminicola</name>
    <dbReference type="NCBI Taxonomy" id="189291"/>
    <lineage>
        <taxon>Eukaryota</taxon>
        <taxon>Metazoa</taxon>
        <taxon>Ecdysozoa</taxon>
        <taxon>Nematoda</taxon>
        <taxon>Chromadorea</taxon>
        <taxon>Rhabditida</taxon>
        <taxon>Tylenchina</taxon>
        <taxon>Tylenchomorpha</taxon>
        <taxon>Tylenchoidea</taxon>
        <taxon>Meloidogynidae</taxon>
        <taxon>Meloidogyninae</taxon>
        <taxon>Meloidogyne</taxon>
    </lineage>
</organism>
<dbReference type="SMART" id="SM00139">
    <property type="entry name" value="MyTH4"/>
    <property type="match status" value="2"/>
</dbReference>
<keyword evidence="3" id="KW-0963">Cytoplasm</keyword>
<dbReference type="SUPFAM" id="SSF54236">
    <property type="entry name" value="Ubiquitin-like"/>
    <property type="match status" value="2"/>
</dbReference>
<evidence type="ECO:0000256" key="2">
    <source>
        <dbReference type="ARBA" id="ARBA00008314"/>
    </source>
</evidence>
<comment type="caution">
    <text evidence="13">The sequence shown here is derived from an EMBL/GenBank/DDBJ whole genome shotgun (WGS) entry which is preliminary data.</text>
</comment>
<dbReference type="PROSITE" id="PS51456">
    <property type="entry name" value="MYOSIN_MOTOR"/>
    <property type="match status" value="1"/>
</dbReference>
<dbReference type="InterPro" id="IPR002404">
    <property type="entry name" value="IRS_PTB"/>
</dbReference>
<dbReference type="InterPro" id="IPR014352">
    <property type="entry name" value="FERM/acyl-CoA-bd_prot_sf"/>
</dbReference>
<gene>
    <name evidence="13" type="ORF">Mgra_00002813</name>
</gene>
<dbReference type="GO" id="GO:0005524">
    <property type="term" value="F:ATP binding"/>
    <property type="evidence" value="ECO:0007669"/>
    <property type="project" value="UniProtKB-KW"/>
</dbReference>
<feature type="domain" description="FERM" evidence="10">
    <location>
        <begin position="539"/>
        <end position="883"/>
    </location>
</feature>
<dbReference type="SUPFAM" id="SSF52540">
    <property type="entry name" value="P-loop containing nucleoside triphosphate hydrolases"/>
    <property type="match status" value="1"/>
</dbReference>
<feature type="domain" description="MyTH4" evidence="11">
    <location>
        <begin position="307"/>
        <end position="527"/>
    </location>
</feature>
<dbReference type="Pfam" id="PF02174">
    <property type="entry name" value="IRS"/>
    <property type="match status" value="1"/>
</dbReference>
<dbReference type="SUPFAM" id="SSF50729">
    <property type="entry name" value="PH domain-like"/>
    <property type="match status" value="1"/>
</dbReference>
<accession>A0A8S9ZXI4</accession>
<evidence type="ECO:0000256" key="5">
    <source>
        <dbReference type="ARBA" id="ARBA00022741"/>
    </source>
</evidence>
<dbReference type="InterPro" id="IPR038185">
    <property type="entry name" value="MyTH4_dom_sf"/>
</dbReference>
<keyword evidence="4" id="KW-0677">Repeat</keyword>
<dbReference type="CDD" id="cd17093">
    <property type="entry name" value="FERM2_F1_Myosin-VII"/>
    <property type="match status" value="1"/>
</dbReference>
<dbReference type="Gene3D" id="2.30.29.30">
    <property type="entry name" value="Pleckstrin-homology domain (PH domain)/Phosphotyrosine-binding domain (PTB)"/>
    <property type="match status" value="2"/>
</dbReference>
<dbReference type="CDD" id="cd14473">
    <property type="entry name" value="FERM_B-lobe"/>
    <property type="match status" value="2"/>
</dbReference>
<dbReference type="InterPro" id="IPR035963">
    <property type="entry name" value="FERM_2"/>
</dbReference>
<evidence type="ECO:0000256" key="9">
    <source>
        <dbReference type="PROSITE-ProRule" id="PRU00782"/>
    </source>
</evidence>
<dbReference type="InterPro" id="IPR051567">
    <property type="entry name" value="Unconventional_Myosin_ATPase"/>
</dbReference>
<dbReference type="InterPro" id="IPR000299">
    <property type="entry name" value="FERM_domain"/>
</dbReference>
<dbReference type="InterPro" id="IPR027417">
    <property type="entry name" value="P-loop_NTPase"/>
</dbReference>
<keyword evidence="7" id="KW-0505">Motor protein</keyword>
<dbReference type="GO" id="GO:0016459">
    <property type="term" value="C:myosin complex"/>
    <property type="evidence" value="ECO:0007669"/>
    <property type="project" value="UniProtKB-KW"/>
</dbReference>
<evidence type="ECO:0000259" key="12">
    <source>
        <dbReference type="PROSITE" id="PS51456"/>
    </source>
</evidence>
<keyword evidence="8 9" id="KW-0009">Actin-binding</keyword>
<comment type="subcellular location">
    <subcellularLocation>
        <location evidence="1">Cytoplasm</location>
    </subcellularLocation>
</comment>
<sequence length="1457" mass="170701">MEGRFVDLRMSMNELMRRLESCPEAFFVRCLKTNDAQKEKLFETETVLRQMRQFDMISTVAMCRACFPIHMEYINFVRRYRPLMPGIPSPLYCDCIQTTIFICQTIFGDSCKEFVQFGKNKAFLKSEQHQFLEMLRSRRLNCCAALVKKYLLGWTKRRQYARLRWATLIFQKHWRGFTRLQALIRSHQLVIRYQWLKSIIAHFQANCRASLLRYQLQCLVTRAERHCAMMARLDYQMESEGEPPALELHKNEFINIIKERNFGSIKILNCLNDKNYKETKINDKNNSFNWAKYALANFQQTKNTPKHTRTLLEHSLLAHKKPLDELVSMSIWRRLLQLIGDNDASDCAAFEGNNLKINLNKNSTPILSKLKSLYSFDFSDDEINFIKAHLLNFQTYQENCLILKKSIKIAKNILLGEANWSAFEKIKFIISVGIYRPSLRDEIYSQICKQINYNPSFDSSFRCWILLAICSSSFSPTSKLIPYLINFINLNSPNILLKNFINKQLNKTIKYGSRREPCLKAEFAFICSINNNLNNNSKLFIQINLPNEQIIDIPIHSQITISNVFQLLIEKICLKEFFGFGLFISIGKQNIRSLVIGDERLLDVLSLIEEQNNDNNINWKLYLRKELFLPLENDSDELAIELCYQQIIKGIKFGEYKCYKEEDLALLAAQQYFILNNKKSKEIDICELEDNLYEYLPLNVLKQNEDENLSLKNIEEIEKEECQKWVQLILHAYRKKILNNNNNNNDLIQYPNIKQIKYSIIKFASLQWPLNFSRFFELYKFSGPPLPVNQITIAVNSQGIILLDSNNYNKQNNQEKQQILFKIEFIELLNIGYGKSKHEGADAIFINLLNGDRYTFQSSLAKELSYLLTNILQSDLLILSSPYFNNLNNNNNNELELNFIENVENNRTKIKGKVPFNFIHILAYGNITSNVFGAYTLNGNKEPELWRHSFEPLRGPLLKRINELGNEIIIKESLISYSFILKYMGDCISNPPQQFYLEHTDYIFTPPIKYEILRDEIYCQLMKQLTDNPNPLSEERGWELMWLCIGLFPPSKFLCHEVEHFLRTRFVPMATDCSMRLQKALNHCNSDYCRLSPPHQVELEAIQYRQTQIYHKFYLPDGTQETIEVESWTRAKDFSKKIANRLGLLNSLKGFGLFIKLGEKVVCMPEQEYFFDFINQIQDWARKNFRRENILNNGNKFLSSGINFNYQVHFMRKLWLDVEPGKDIRQDIIFNYPQELPKYLRGYHQIDKNEAIQFAALILRAQIKDDKQIPIQHIQHILHELIPIDLLKSFSPNEWKKLISSELQKEGIPKTSTDAKLCFLSKIAKEPTFGSAFFEVKQSADPTLCSKLLVVINKDGMNLYELENKKYIRTHEFKQLSNWQSANTYFHLTLNNGNRLLFETTLGHKLDDLLTSYIQALISKQEKENGKQRISPLSKIAVLLHQYKPTNNNNNELSSPN</sequence>
<dbReference type="GO" id="GO:0005737">
    <property type="term" value="C:cytoplasm"/>
    <property type="evidence" value="ECO:0007669"/>
    <property type="project" value="UniProtKB-SubCell"/>
</dbReference>
<keyword evidence="14" id="KW-1185">Reference proteome</keyword>